<feature type="compositionally biased region" description="Polar residues" evidence="2">
    <location>
        <begin position="55"/>
        <end position="66"/>
    </location>
</feature>
<organism evidence="3 4">
    <name type="scientific">Acropora cervicornis</name>
    <name type="common">Staghorn coral</name>
    <dbReference type="NCBI Taxonomy" id="6130"/>
    <lineage>
        <taxon>Eukaryota</taxon>
        <taxon>Metazoa</taxon>
        <taxon>Cnidaria</taxon>
        <taxon>Anthozoa</taxon>
        <taxon>Hexacorallia</taxon>
        <taxon>Scleractinia</taxon>
        <taxon>Astrocoeniina</taxon>
        <taxon>Acroporidae</taxon>
        <taxon>Acropora</taxon>
    </lineage>
</organism>
<evidence type="ECO:0000256" key="2">
    <source>
        <dbReference type="SAM" id="MobiDB-lite"/>
    </source>
</evidence>
<reference evidence="3" key="1">
    <citation type="journal article" date="2023" name="G3 (Bethesda)">
        <title>Whole genome assembly and annotation of the endangered Caribbean coral Acropora cervicornis.</title>
        <authorList>
            <person name="Selwyn J.D."/>
            <person name="Vollmer S.V."/>
        </authorList>
    </citation>
    <scope>NUCLEOTIDE SEQUENCE</scope>
    <source>
        <strain evidence="3">K2</strain>
    </source>
</reference>
<keyword evidence="1" id="KW-0175">Coiled coil</keyword>
<gene>
    <name evidence="3" type="ORF">P5673_021010</name>
</gene>
<keyword evidence="4" id="KW-1185">Reference proteome</keyword>
<feature type="region of interest" description="Disordered" evidence="2">
    <location>
        <begin position="277"/>
        <end position="300"/>
    </location>
</feature>
<dbReference type="Proteomes" id="UP001249851">
    <property type="component" value="Unassembled WGS sequence"/>
</dbReference>
<evidence type="ECO:0000313" key="4">
    <source>
        <dbReference type="Proteomes" id="UP001249851"/>
    </source>
</evidence>
<evidence type="ECO:0000256" key="1">
    <source>
        <dbReference type="SAM" id="Coils"/>
    </source>
</evidence>
<proteinExistence type="predicted"/>
<feature type="region of interest" description="Disordered" evidence="2">
    <location>
        <begin position="53"/>
        <end position="88"/>
    </location>
</feature>
<sequence>MCGSLLSKFEGLNNAVEPEKKTLGDLKCVKSKKEDATGDKIYFEDRDLWKAADSMSDQTQGKTSRNSNEELLEEKTNELNPEKPVLPAINSRENTKPIVARNQEHLLESAREILGVRANDECASFNTDAVHPLSSVCSNLPDIKTAVAFDIPASGERTVYPPSRVPRRLRKSRKVVPEINLLDMKEKLRAAEERKLKELEKIRGRARSRVGITRPHRADVCAQVTKEKIAAKQVAAEKKRIEEITKRKEGGKKASKGRNRIAEAKAFAKSQLESTIGRKLEETQQRKEKKQKTVDKQKKLKDKYAKKVKERVTKLRKEEEEDALAGLKGLETFVASDSEDECWGDKKEDKVVYEWQGFFN</sequence>
<dbReference type="AlphaFoldDB" id="A0AAD9V0M0"/>
<feature type="coiled-coil region" evidence="1">
    <location>
        <begin position="181"/>
        <end position="209"/>
    </location>
</feature>
<protein>
    <submittedName>
        <fullName evidence="3">Uncharacterized protein</fullName>
    </submittedName>
</protein>
<evidence type="ECO:0000313" key="3">
    <source>
        <dbReference type="EMBL" id="KAK2556803.1"/>
    </source>
</evidence>
<dbReference type="EMBL" id="JARQWQ010000053">
    <property type="protein sequence ID" value="KAK2556803.1"/>
    <property type="molecule type" value="Genomic_DNA"/>
</dbReference>
<reference evidence="3" key="2">
    <citation type="journal article" date="2023" name="Science">
        <title>Genomic signatures of disease resistance in endangered staghorn corals.</title>
        <authorList>
            <person name="Vollmer S.V."/>
            <person name="Selwyn J.D."/>
            <person name="Despard B.A."/>
            <person name="Roesel C.L."/>
        </authorList>
    </citation>
    <scope>NUCLEOTIDE SEQUENCE</scope>
    <source>
        <strain evidence="3">K2</strain>
    </source>
</reference>
<accession>A0AAD9V0M0</accession>
<name>A0AAD9V0M0_ACRCE</name>
<comment type="caution">
    <text evidence="3">The sequence shown here is derived from an EMBL/GenBank/DDBJ whole genome shotgun (WGS) entry which is preliminary data.</text>
</comment>